<gene>
    <name evidence="1" type="ORF">SAMN05216267_1005264</name>
</gene>
<dbReference type="AlphaFoldDB" id="A0A1H8GSM6"/>
<name>A0A1H8GSM6_9ACTN</name>
<accession>A0A1H8GSM6</accession>
<evidence type="ECO:0000313" key="2">
    <source>
        <dbReference type="Proteomes" id="UP000181951"/>
    </source>
</evidence>
<dbReference type="EMBL" id="FODD01000005">
    <property type="protein sequence ID" value="SEN47003.1"/>
    <property type="molecule type" value="Genomic_DNA"/>
</dbReference>
<dbReference type="Proteomes" id="UP000181951">
    <property type="component" value="Unassembled WGS sequence"/>
</dbReference>
<organism evidence="1 2">
    <name type="scientific">Actinacidiphila rubida</name>
    <dbReference type="NCBI Taxonomy" id="310780"/>
    <lineage>
        <taxon>Bacteria</taxon>
        <taxon>Bacillati</taxon>
        <taxon>Actinomycetota</taxon>
        <taxon>Actinomycetes</taxon>
        <taxon>Kitasatosporales</taxon>
        <taxon>Streptomycetaceae</taxon>
        <taxon>Actinacidiphila</taxon>
    </lineage>
</organism>
<reference evidence="1 2" key="1">
    <citation type="submission" date="2016-10" db="EMBL/GenBank/DDBJ databases">
        <authorList>
            <person name="de Groot N.N."/>
        </authorList>
    </citation>
    <scope>NUCLEOTIDE SEQUENCE [LARGE SCALE GENOMIC DNA]</scope>
    <source>
        <strain evidence="1 2">CGMCC 4.2026</strain>
    </source>
</reference>
<keyword evidence="2" id="KW-1185">Reference proteome</keyword>
<sequence length="145" mass="15271">MQVHLNPPLEPGSAPRHAAAIVATAADVSGADLDYSLDSIALVEEIVDGFRAEGVTGEDMADSLICFGCYVGEMLTRSYGGAWRYAVAAQPTTVPLVVELPGAREYHPIDWVFHRLERGPDVSIRDLYAAAGVSADGAPPAGTCD</sequence>
<evidence type="ECO:0008006" key="3">
    <source>
        <dbReference type="Google" id="ProtNLM"/>
    </source>
</evidence>
<evidence type="ECO:0000313" key="1">
    <source>
        <dbReference type="EMBL" id="SEN47003.1"/>
    </source>
</evidence>
<proteinExistence type="predicted"/>
<protein>
    <recommendedName>
        <fullName evidence="3">DUF3806 domain-containing protein</fullName>
    </recommendedName>
</protein>
<dbReference type="RefSeq" id="WP_069467342.1">
    <property type="nucleotide sequence ID" value="NZ_FODD01000005.1"/>
</dbReference>
<dbReference type="OrthoDB" id="4640272at2"/>